<name>A0A2V5IYT0_9EURO</name>
<proteinExistence type="predicted"/>
<accession>A0A2V5IYT0</accession>
<gene>
    <name evidence="2" type="ORF">BP00DRAFT_85089</name>
</gene>
<dbReference type="AlphaFoldDB" id="A0A2V5IYT0"/>
<sequence length="129" mass="14662">MLVIYQDKGCFLVCYCLLVLCCAVLCCAVRRLLSIGLTGLNLYSSSPRLSLRLLQSSSSSSLSLQRTCICTCTSFYFLLPCHFHPTQFIKTKTKNNRNDPMISTTEHDEPMISKMKTHNTPREHPPSRR</sequence>
<evidence type="ECO:0000313" key="2">
    <source>
        <dbReference type="EMBL" id="PYI34190.1"/>
    </source>
</evidence>
<reference evidence="2 3" key="1">
    <citation type="submission" date="2018-02" db="EMBL/GenBank/DDBJ databases">
        <title>The genomes of Aspergillus section Nigri reveals drivers in fungal speciation.</title>
        <authorList>
            <consortium name="DOE Joint Genome Institute"/>
            <person name="Vesth T.C."/>
            <person name="Nybo J."/>
            <person name="Theobald S."/>
            <person name="Brandl J."/>
            <person name="Frisvad J.C."/>
            <person name="Nielsen K.F."/>
            <person name="Lyhne E.K."/>
            <person name="Kogle M.E."/>
            <person name="Kuo A."/>
            <person name="Riley R."/>
            <person name="Clum A."/>
            <person name="Nolan M."/>
            <person name="Lipzen A."/>
            <person name="Salamov A."/>
            <person name="Henrissat B."/>
            <person name="Wiebenga A."/>
            <person name="De vries R.P."/>
            <person name="Grigoriev I.V."/>
            <person name="Mortensen U.H."/>
            <person name="Andersen M.R."/>
            <person name="Baker S.E."/>
        </authorList>
    </citation>
    <scope>NUCLEOTIDE SEQUENCE [LARGE SCALE GENOMIC DNA]</scope>
    <source>
        <strain evidence="2 3">CBS 114.80</strain>
    </source>
</reference>
<evidence type="ECO:0000313" key="3">
    <source>
        <dbReference type="Proteomes" id="UP000248817"/>
    </source>
</evidence>
<feature type="compositionally biased region" description="Basic and acidic residues" evidence="1">
    <location>
        <begin position="120"/>
        <end position="129"/>
    </location>
</feature>
<dbReference type="EMBL" id="KZ825478">
    <property type="protein sequence ID" value="PYI34190.1"/>
    <property type="molecule type" value="Genomic_DNA"/>
</dbReference>
<keyword evidence="3" id="KW-1185">Reference proteome</keyword>
<dbReference type="Proteomes" id="UP000248817">
    <property type="component" value="Unassembled WGS sequence"/>
</dbReference>
<protein>
    <submittedName>
        <fullName evidence="2">Uncharacterized protein</fullName>
    </submittedName>
</protein>
<feature type="region of interest" description="Disordered" evidence="1">
    <location>
        <begin position="94"/>
        <end position="129"/>
    </location>
</feature>
<organism evidence="2 3">
    <name type="scientific">Aspergillus indologenus CBS 114.80</name>
    <dbReference type="NCBI Taxonomy" id="1450541"/>
    <lineage>
        <taxon>Eukaryota</taxon>
        <taxon>Fungi</taxon>
        <taxon>Dikarya</taxon>
        <taxon>Ascomycota</taxon>
        <taxon>Pezizomycotina</taxon>
        <taxon>Eurotiomycetes</taxon>
        <taxon>Eurotiomycetidae</taxon>
        <taxon>Eurotiales</taxon>
        <taxon>Aspergillaceae</taxon>
        <taxon>Aspergillus</taxon>
        <taxon>Aspergillus subgen. Circumdati</taxon>
    </lineage>
</organism>
<evidence type="ECO:0000256" key="1">
    <source>
        <dbReference type="SAM" id="MobiDB-lite"/>
    </source>
</evidence>